<name>A0A428THS7_9HYPO</name>
<dbReference type="GO" id="GO:0008270">
    <property type="term" value="F:zinc ion binding"/>
    <property type="evidence" value="ECO:0007669"/>
    <property type="project" value="UniProtKB-KW"/>
</dbReference>
<evidence type="ECO:0000313" key="5">
    <source>
        <dbReference type="EMBL" id="RSM01576.1"/>
    </source>
</evidence>
<dbReference type="Pfam" id="PF25542">
    <property type="entry name" value="zf-CCCH_12"/>
    <property type="match status" value="1"/>
</dbReference>
<protein>
    <recommendedName>
        <fullName evidence="4">C3H1-type domain-containing protein</fullName>
    </recommendedName>
</protein>
<dbReference type="InterPro" id="IPR057654">
    <property type="entry name" value="Znf-CCCH_tandem"/>
</dbReference>
<feature type="compositionally biased region" description="Basic and acidic residues" evidence="3">
    <location>
        <begin position="379"/>
        <end position="390"/>
    </location>
</feature>
<feature type="zinc finger region" description="C3H1-type" evidence="1">
    <location>
        <begin position="331"/>
        <end position="358"/>
    </location>
</feature>
<reference evidence="5 6" key="1">
    <citation type="submission" date="2017-06" db="EMBL/GenBank/DDBJ databases">
        <title>Comparative genomic analysis of Ambrosia Fusariam Clade fungi.</title>
        <authorList>
            <person name="Stajich J.E."/>
            <person name="Carrillo J."/>
            <person name="Kijimoto T."/>
            <person name="Eskalen A."/>
            <person name="O'Donnell K."/>
            <person name="Kasson M."/>
        </authorList>
    </citation>
    <scope>NUCLEOTIDE SEQUENCE [LARGE SCALE GENOMIC DNA]</scope>
    <source>
        <strain evidence="5 6">NRRL62579</strain>
    </source>
</reference>
<evidence type="ECO:0000313" key="6">
    <source>
        <dbReference type="Proteomes" id="UP000287144"/>
    </source>
</evidence>
<dbReference type="InterPro" id="IPR000571">
    <property type="entry name" value="Znf_CCCH"/>
</dbReference>
<dbReference type="PANTHER" id="PTHR37543:SF1">
    <property type="entry name" value="CCCH ZINC FINGER DNA BINDING PROTEIN (AFU_ORTHOLOGUE AFUA_5G12760)"/>
    <property type="match status" value="1"/>
</dbReference>
<evidence type="ECO:0000256" key="2">
    <source>
        <dbReference type="SAM" id="Coils"/>
    </source>
</evidence>
<feature type="region of interest" description="Disordered" evidence="3">
    <location>
        <begin position="359"/>
        <end position="392"/>
    </location>
</feature>
<gene>
    <name evidence="5" type="ORF">CEP52_008442</name>
</gene>
<dbReference type="Pfam" id="PF25540">
    <property type="entry name" value="DUF7923"/>
    <property type="match status" value="1"/>
</dbReference>
<dbReference type="PROSITE" id="PS50103">
    <property type="entry name" value="ZF_C3H1"/>
    <property type="match status" value="1"/>
</dbReference>
<evidence type="ECO:0000259" key="4">
    <source>
        <dbReference type="PROSITE" id="PS50103"/>
    </source>
</evidence>
<dbReference type="Gene3D" id="4.10.1000.10">
    <property type="entry name" value="Zinc finger, CCCH-type"/>
    <property type="match status" value="1"/>
</dbReference>
<evidence type="ECO:0000256" key="1">
    <source>
        <dbReference type="PROSITE-ProRule" id="PRU00723"/>
    </source>
</evidence>
<evidence type="ECO:0000256" key="3">
    <source>
        <dbReference type="SAM" id="MobiDB-lite"/>
    </source>
</evidence>
<dbReference type="SMART" id="SM00356">
    <property type="entry name" value="ZnF_C3H1"/>
    <property type="match status" value="2"/>
</dbReference>
<feature type="domain" description="C3H1-type" evidence="4">
    <location>
        <begin position="331"/>
        <end position="358"/>
    </location>
</feature>
<dbReference type="AlphaFoldDB" id="A0A428THS7"/>
<feature type="coiled-coil region" evidence="2">
    <location>
        <begin position="80"/>
        <end position="110"/>
    </location>
</feature>
<dbReference type="PANTHER" id="PTHR37543">
    <property type="entry name" value="CCCH ZINC FINGER DNA BINDING PROTEIN (AFU_ORTHOLOGUE AFUA_5G12760)"/>
    <property type="match status" value="1"/>
</dbReference>
<dbReference type="STRING" id="1325735.A0A428THS7"/>
<dbReference type="Proteomes" id="UP000287144">
    <property type="component" value="Unassembled WGS sequence"/>
</dbReference>
<organism evidence="5 6">
    <name type="scientific">Fusarium oligoseptatum</name>
    <dbReference type="NCBI Taxonomy" id="2604345"/>
    <lineage>
        <taxon>Eukaryota</taxon>
        <taxon>Fungi</taxon>
        <taxon>Dikarya</taxon>
        <taxon>Ascomycota</taxon>
        <taxon>Pezizomycotina</taxon>
        <taxon>Sordariomycetes</taxon>
        <taxon>Hypocreomycetidae</taxon>
        <taxon>Hypocreales</taxon>
        <taxon>Nectriaceae</taxon>
        <taxon>Fusarium</taxon>
        <taxon>Fusarium solani species complex</taxon>
    </lineage>
</organism>
<accession>A0A428THS7</accession>
<dbReference type="EMBL" id="NKCK01000083">
    <property type="protein sequence ID" value="RSM01576.1"/>
    <property type="molecule type" value="Genomic_DNA"/>
</dbReference>
<keyword evidence="1" id="KW-0863">Zinc-finger</keyword>
<feature type="compositionally biased region" description="Polar residues" evidence="3">
    <location>
        <begin position="361"/>
        <end position="374"/>
    </location>
</feature>
<keyword evidence="1" id="KW-0862">Zinc</keyword>
<keyword evidence="2" id="KW-0175">Coiled coil</keyword>
<sequence length="564" mass="62748">MKPLAEDRLLSEIHRRHIQSTAKNTCDSISFHPDCEIISRRCGADRQEPFVATMLPDETIDKAAEKLAVFRSNDALSEILDQYQVLIDNYRRLKSDYEEEREGRERYKQLARGQERNPFALVVIDGDGYIFDDHFVGSGEEGGSRAAKQLIDSVKNSLRRKGLESCEVMVRVYANLVGLSKSLCKNGLCGAEKRSLSSFVAGFNRSYGLADFIDAGELKENADFKLKAILRLYADNAQCKHIYFAACHDVGYVADLTPFRGNQDRFTLIRTPSLLFHNQFEKLGMNIEDLHGVFRQNPLTYASLSQGKPNTSSTKLNLASTNLPNGGSAGNDGNAICQFYNLGKCRYGNSCRLAHIDTKTSSHTSQNSTPSPSIGNGPKPDRNLNSDWRRGSSNSISKVNIESLPRKEDIPDGFVAVNHVDERLDAFLLTPSADSIKRLKALSAEKRFCNNKQLFDACDNDACEYEHNPIAEELKPALECLARSVPCSRRGGCRKANCVYGHVCQKADCRHRGGKGYCRFPSRVCLGEYSVSNYVEANDSPMLSPSMDSEDARNAENGGTNLWL</sequence>
<feature type="region of interest" description="Disordered" evidence="3">
    <location>
        <begin position="541"/>
        <end position="564"/>
    </location>
</feature>
<dbReference type="Pfam" id="PF25543">
    <property type="entry name" value="zf-CCCH_tandem"/>
    <property type="match status" value="1"/>
</dbReference>
<comment type="caution">
    <text evidence="5">The sequence shown here is derived from an EMBL/GenBank/DDBJ whole genome shotgun (WGS) entry which is preliminary data.</text>
</comment>
<proteinExistence type="predicted"/>
<keyword evidence="1" id="KW-0479">Metal-binding</keyword>
<keyword evidence="6" id="KW-1185">Reference proteome</keyword>
<dbReference type="InterPro" id="IPR057683">
    <property type="entry name" value="DUF7923"/>
</dbReference>